<reference evidence="1" key="1">
    <citation type="journal article" date="2023" name="G3 (Bethesda)">
        <title>Whole genome assembly and annotation of the endangered Caribbean coral Acropora cervicornis.</title>
        <authorList>
            <person name="Selwyn J.D."/>
            <person name="Vollmer S.V."/>
        </authorList>
    </citation>
    <scope>NUCLEOTIDE SEQUENCE</scope>
    <source>
        <strain evidence="1">K2</strain>
    </source>
</reference>
<dbReference type="InterPro" id="IPR011009">
    <property type="entry name" value="Kinase-like_dom_sf"/>
</dbReference>
<sequence>MAKKHHKEVFAIQDGNIFYRWVAQEVFPIYGGPFQKDIHYEYLGSVGSGWSGAVCRKAVTIRGPKLTFVTKTCPTYNRDEILALQMGREKGNPQTVGYLGAILQGRRGTLEQLVKKRMEDKEGPLLEETSLNYGKGIFEGQKFLHEKVGMAHNDTHGNSFHRNHLQLEMMITIYIKY</sequence>
<evidence type="ECO:0000313" key="1">
    <source>
        <dbReference type="EMBL" id="KAK2548912.1"/>
    </source>
</evidence>
<reference evidence="1" key="2">
    <citation type="journal article" date="2023" name="Science">
        <title>Genomic signatures of disease resistance in endangered staghorn corals.</title>
        <authorList>
            <person name="Vollmer S.V."/>
            <person name="Selwyn J.D."/>
            <person name="Despard B.A."/>
            <person name="Roesel C.L."/>
        </authorList>
    </citation>
    <scope>NUCLEOTIDE SEQUENCE</scope>
    <source>
        <strain evidence="1">K2</strain>
    </source>
</reference>
<dbReference type="Proteomes" id="UP001249851">
    <property type="component" value="Unassembled WGS sequence"/>
</dbReference>
<evidence type="ECO:0000313" key="2">
    <source>
        <dbReference type="Proteomes" id="UP001249851"/>
    </source>
</evidence>
<proteinExistence type="predicted"/>
<protein>
    <submittedName>
        <fullName evidence="1">Uncharacterized protein</fullName>
    </submittedName>
</protein>
<name>A0AAD9UTA8_ACRCE</name>
<dbReference type="AlphaFoldDB" id="A0AAD9UTA8"/>
<accession>A0AAD9UTA8</accession>
<dbReference type="EMBL" id="JARQWQ010000135">
    <property type="protein sequence ID" value="KAK2548912.1"/>
    <property type="molecule type" value="Genomic_DNA"/>
</dbReference>
<keyword evidence="2" id="KW-1185">Reference proteome</keyword>
<gene>
    <name evidence="1" type="ORF">P5673_030730</name>
</gene>
<dbReference type="SUPFAM" id="SSF56112">
    <property type="entry name" value="Protein kinase-like (PK-like)"/>
    <property type="match status" value="1"/>
</dbReference>
<organism evidence="1 2">
    <name type="scientific">Acropora cervicornis</name>
    <name type="common">Staghorn coral</name>
    <dbReference type="NCBI Taxonomy" id="6130"/>
    <lineage>
        <taxon>Eukaryota</taxon>
        <taxon>Metazoa</taxon>
        <taxon>Cnidaria</taxon>
        <taxon>Anthozoa</taxon>
        <taxon>Hexacorallia</taxon>
        <taxon>Scleractinia</taxon>
        <taxon>Astrocoeniina</taxon>
        <taxon>Acroporidae</taxon>
        <taxon>Acropora</taxon>
    </lineage>
</organism>
<comment type="caution">
    <text evidence="1">The sequence shown here is derived from an EMBL/GenBank/DDBJ whole genome shotgun (WGS) entry which is preliminary data.</text>
</comment>